<dbReference type="AlphaFoldDB" id="A0A517MHD9"/>
<dbReference type="GO" id="GO:0020037">
    <property type="term" value="F:heme binding"/>
    <property type="evidence" value="ECO:0007669"/>
    <property type="project" value="InterPro"/>
</dbReference>
<name>A0A517MHD9_9BACT</name>
<dbReference type="SUPFAM" id="SSF46626">
    <property type="entry name" value="Cytochrome c"/>
    <property type="match status" value="1"/>
</dbReference>
<dbReference type="Gene3D" id="1.10.760.10">
    <property type="entry name" value="Cytochrome c-like domain"/>
    <property type="match status" value="1"/>
</dbReference>
<dbReference type="GO" id="GO:0009055">
    <property type="term" value="F:electron transfer activity"/>
    <property type="evidence" value="ECO:0007669"/>
    <property type="project" value="InterPro"/>
</dbReference>
<evidence type="ECO:0000259" key="1">
    <source>
        <dbReference type="Pfam" id="PF07583"/>
    </source>
</evidence>
<feature type="domain" description="DUF1549" evidence="1">
    <location>
        <begin position="136"/>
        <end position="341"/>
    </location>
</feature>
<feature type="domain" description="Cytochrome C Planctomycete-type" evidence="3">
    <location>
        <begin position="26"/>
        <end position="86"/>
    </location>
</feature>
<feature type="domain" description="DUF1553" evidence="2">
    <location>
        <begin position="716"/>
        <end position="972"/>
    </location>
</feature>
<keyword evidence="5" id="KW-1185">Reference proteome</keyword>
<reference evidence="4 5" key="1">
    <citation type="submission" date="2019-02" db="EMBL/GenBank/DDBJ databases">
        <title>Deep-cultivation of Planctomycetes and their phenomic and genomic characterization uncovers novel biology.</title>
        <authorList>
            <person name="Wiegand S."/>
            <person name="Jogler M."/>
            <person name="Boedeker C."/>
            <person name="Pinto D."/>
            <person name="Vollmers J."/>
            <person name="Rivas-Marin E."/>
            <person name="Kohn T."/>
            <person name="Peeters S.H."/>
            <person name="Heuer A."/>
            <person name="Rast P."/>
            <person name="Oberbeckmann S."/>
            <person name="Bunk B."/>
            <person name="Jeske O."/>
            <person name="Meyerdierks A."/>
            <person name="Storesund J.E."/>
            <person name="Kallscheuer N."/>
            <person name="Luecker S."/>
            <person name="Lage O.M."/>
            <person name="Pohl T."/>
            <person name="Merkel B.J."/>
            <person name="Hornburger P."/>
            <person name="Mueller R.-W."/>
            <person name="Bruemmer F."/>
            <person name="Labrenz M."/>
            <person name="Spormann A.M."/>
            <person name="Op den Camp H."/>
            <person name="Overmann J."/>
            <person name="Amann R."/>
            <person name="Jetten M.S.M."/>
            <person name="Mascher T."/>
            <person name="Medema M.H."/>
            <person name="Devos D.P."/>
            <person name="Kaster A.-K."/>
            <person name="Ovreas L."/>
            <person name="Rohde M."/>
            <person name="Galperin M.Y."/>
            <person name="Jogler C."/>
        </authorList>
    </citation>
    <scope>NUCLEOTIDE SEQUENCE [LARGE SCALE GENOMIC DNA]</scope>
    <source>
        <strain evidence="4 5">FF011L</strain>
    </source>
</reference>
<evidence type="ECO:0000313" key="5">
    <source>
        <dbReference type="Proteomes" id="UP000320672"/>
    </source>
</evidence>
<dbReference type="InterPro" id="IPR011429">
    <property type="entry name" value="Cyt_c_Planctomycete-type"/>
</dbReference>
<dbReference type="InterPro" id="IPR022655">
    <property type="entry name" value="DUF1553"/>
</dbReference>
<dbReference type="Pfam" id="PF07635">
    <property type="entry name" value="PSCyt1"/>
    <property type="match status" value="1"/>
</dbReference>
<dbReference type="Pfam" id="PF07587">
    <property type="entry name" value="PSD1"/>
    <property type="match status" value="1"/>
</dbReference>
<accession>A0A517MHD9</accession>
<dbReference type="Proteomes" id="UP000320672">
    <property type="component" value="Chromosome"/>
</dbReference>
<dbReference type="PANTHER" id="PTHR35889">
    <property type="entry name" value="CYCLOINULO-OLIGOSACCHARIDE FRUCTANOTRANSFERASE-RELATED"/>
    <property type="match status" value="1"/>
</dbReference>
<protein>
    <submittedName>
        <fullName evidence="4">Planctomycete cytochrome C</fullName>
    </submittedName>
</protein>
<organism evidence="4 5">
    <name type="scientific">Roseimaritima multifibrata</name>
    <dbReference type="NCBI Taxonomy" id="1930274"/>
    <lineage>
        <taxon>Bacteria</taxon>
        <taxon>Pseudomonadati</taxon>
        <taxon>Planctomycetota</taxon>
        <taxon>Planctomycetia</taxon>
        <taxon>Pirellulales</taxon>
        <taxon>Pirellulaceae</taxon>
        <taxon>Roseimaritima</taxon>
    </lineage>
</organism>
<evidence type="ECO:0000259" key="2">
    <source>
        <dbReference type="Pfam" id="PF07587"/>
    </source>
</evidence>
<evidence type="ECO:0000259" key="3">
    <source>
        <dbReference type="Pfam" id="PF07635"/>
    </source>
</evidence>
<sequence>MGQVLAVENPQIDFRTQIRPILSDKCYACHGPDAGQRQTELRLDTQEGAFADLGGYVAVAPGDLDSSDLVQRILSDDDDIVMPPADHLKSLTEAEKQALVAWVQQGANWSEHWSYVVPEVQRVPEVEAVDWPQNWIDNFVLANLEKRGIQPSSPAAKRTLIRRLSFDLTGLPPSQKEVADFLEDSSGEAYERVVDRLLQSPHYGERMAMYWLDLVRYADTVGYHGDQDVSVSPFRDYVIDAFNKNLPFDRFTREQLAGDLLENPTTDQMIASGYNKLGMMSAEGGVQPEEYLVKYASDRVRTASTVWLGMTLGCAECHDHKFDPMTAKDFYRFAAFFSDIKERGLYSGANRDGKWGPTIDVPDVQLPVLLEGIDQQILDLTQQLQSPSDDVRRELADALIAWEPEIQKRLSAWKPLLPESATADHDTVLTVRDNSSLLASGANPGQNQYRVVCSLPQTTLTGLCVEVLPDASLPKSGPGRAGNGNFVITEVRAFLENADGDRKPIPLNKARASIEQADSAKNPYAKWAAEAAIDGDVKGATWGWAILPQAGKTSFLTVGFTEAVQAAATDRLVVEIDQNHTNPTHTLGCFRLHHTPRENATQLDFPGTVPEPIQTVLGKDPEARTPEDRQTLSAYYQTISPRLETIRQQLAALKTERESLIASHTRTTLITVATTPREIRILERGDWMDRKGEVVQPGVPHFLEQIPTADGSRASRLDLANWLTDRQNPLTARVFVNRLWTLMFGVGLSKVLDDVGSQGEPPVHPELLDALAIEFMDSGWDVKHILKRMVMSNTYRQSSHGREDLREIDPFNRLVARQSRFRLDAEMVRDNALKVSGLLVPQIGGRSAKPYQPAGLYQHLNFPAREYQPDTDQNQYRRGVYTHWQRQFLHPALQAMDAPAREECTAQRPRSNTPLAALVLLNDPSYVESARKLAEHAIEFGGDSVDERLEWLSQQTISRSFNAAERKVFHELLEKHLKAYTEAPQDAEQVLTIGMSGSDSAIPKAELAAWTSLARVLLNMHETITRN</sequence>
<evidence type="ECO:0000313" key="4">
    <source>
        <dbReference type="EMBL" id="QDS94295.1"/>
    </source>
</evidence>
<dbReference type="Pfam" id="PF07583">
    <property type="entry name" value="PSCyt2"/>
    <property type="match status" value="1"/>
</dbReference>
<dbReference type="KEGG" id="rml:FF011L_30740"/>
<gene>
    <name evidence="4" type="ORF">FF011L_30740</name>
</gene>
<proteinExistence type="predicted"/>
<dbReference type="EMBL" id="CP036262">
    <property type="protein sequence ID" value="QDS94295.1"/>
    <property type="molecule type" value="Genomic_DNA"/>
</dbReference>
<dbReference type="InterPro" id="IPR036909">
    <property type="entry name" value="Cyt_c-like_dom_sf"/>
</dbReference>
<dbReference type="PANTHER" id="PTHR35889:SF3">
    <property type="entry name" value="F-BOX DOMAIN-CONTAINING PROTEIN"/>
    <property type="match status" value="1"/>
</dbReference>
<dbReference type="InterPro" id="IPR011444">
    <property type="entry name" value="DUF1549"/>
</dbReference>